<dbReference type="PANTHER" id="PTHR36842:SF1">
    <property type="entry name" value="PROTEIN TOLB"/>
    <property type="match status" value="1"/>
</dbReference>
<dbReference type="Pfam" id="PF07676">
    <property type="entry name" value="PD40"/>
    <property type="match status" value="3"/>
</dbReference>
<sequence length="332" mass="37247">MSLPLAGAITVTDQYQLTEGTNQVAPAWSPNGDRIVYSSEQTIWTMNADGTDKKETYDSIVWDGEPIYSTDGKHLYFASEHVNPYTPKFIGIHVIDIDGMKRTQITKNADMRAPAVSPDGKQLAYLSKLSGNYDIWVMDIDGSNQTQITDSNIDEGVPAWTPDGEQIVYSLEGNIWKVDTGSKVPSILKENYYNSYDPVFNPEGTMVAFVLETNGAKDIYVMNADGKRTKQLTFSGSDEMDPAWSPDGKSIAYSSNKAGEFNIWKMELLMTEQTIPHEPEYIEEGDIVEEKNPIIEKLEDFGRSSPLRLIILAFILAVTIVIMITMYFLKRF</sequence>
<evidence type="ECO:0000313" key="3">
    <source>
        <dbReference type="EMBL" id="MDR6223252.1"/>
    </source>
</evidence>
<proteinExistence type="inferred from homology"/>
<comment type="caution">
    <text evidence="3">The sequence shown here is derived from an EMBL/GenBank/DDBJ whole genome shotgun (WGS) entry which is preliminary data.</text>
</comment>
<protein>
    <submittedName>
        <fullName evidence="3">TolB protein</fullName>
    </submittedName>
</protein>
<keyword evidence="2" id="KW-0812">Transmembrane</keyword>
<accession>A0AA90ZD45</accession>
<keyword evidence="4" id="KW-1185">Reference proteome</keyword>
<evidence type="ECO:0000256" key="2">
    <source>
        <dbReference type="SAM" id="Phobius"/>
    </source>
</evidence>
<dbReference type="InterPro" id="IPR011042">
    <property type="entry name" value="6-blade_b-propeller_TolB-like"/>
</dbReference>
<dbReference type="InterPro" id="IPR011659">
    <property type="entry name" value="WD40"/>
</dbReference>
<name>A0AA90ZD45_9EURY</name>
<feature type="transmembrane region" description="Helical" evidence="2">
    <location>
        <begin position="309"/>
        <end position="329"/>
    </location>
</feature>
<reference evidence="3 4" key="1">
    <citation type="submission" date="2023-07" db="EMBL/GenBank/DDBJ databases">
        <title>Genomic Encyclopedia of Type Strains, Phase IV (KMG-IV): sequencing the most valuable type-strain genomes for metagenomic binning, comparative biology and taxonomic classification.</title>
        <authorList>
            <person name="Goeker M."/>
        </authorList>
    </citation>
    <scope>NUCLEOTIDE SEQUENCE [LARGE SCALE GENOMIC DNA]</scope>
    <source>
        <strain evidence="3 4">DSM 17273</strain>
    </source>
</reference>
<dbReference type="EMBL" id="JAVDQI010000006">
    <property type="protein sequence ID" value="MDR6223252.1"/>
    <property type="molecule type" value="Genomic_DNA"/>
</dbReference>
<keyword evidence="2" id="KW-0472">Membrane</keyword>
<dbReference type="Gene3D" id="2.120.10.30">
    <property type="entry name" value="TolB, C-terminal domain"/>
    <property type="match status" value="3"/>
</dbReference>
<organism evidence="3 4">
    <name type="scientific">Methanococcoides alaskense</name>
    <dbReference type="NCBI Taxonomy" id="325778"/>
    <lineage>
        <taxon>Archaea</taxon>
        <taxon>Methanobacteriati</taxon>
        <taxon>Methanobacteriota</taxon>
        <taxon>Stenosarchaea group</taxon>
        <taxon>Methanomicrobia</taxon>
        <taxon>Methanosarcinales</taxon>
        <taxon>Methanosarcinaceae</taxon>
        <taxon>Methanococcoides</taxon>
    </lineage>
</organism>
<dbReference type="RefSeq" id="WP_309740457.1">
    <property type="nucleotide sequence ID" value="NZ_JAVDQI010000006.1"/>
</dbReference>
<evidence type="ECO:0000313" key="4">
    <source>
        <dbReference type="Proteomes" id="UP001185015"/>
    </source>
</evidence>
<dbReference type="AlphaFoldDB" id="A0AA90ZD45"/>
<keyword evidence="2" id="KW-1133">Transmembrane helix</keyword>
<comment type="similarity">
    <text evidence="1">Belongs to the TolB family.</text>
</comment>
<dbReference type="Pfam" id="PF26549">
    <property type="entry name" value="Tricorn_N"/>
    <property type="match status" value="1"/>
</dbReference>
<dbReference type="Proteomes" id="UP001185015">
    <property type="component" value="Unassembled WGS sequence"/>
</dbReference>
<gene>
    <name evidence="3" type="ORF">J2750_001717</name>
</gene>
<evidence type="ECO:0000256" key="1">
    <source>
        <dbReference type="ARBA" id="ARBA00009820"/>
    </source>
</evidence>
<dbReference type="SUPFAM" id="SSF69304">
    <property type="entry name" value="Tricorn protease N-terminal domain"/>
    <property type="match status" value="1"/>
</dbReference>
<dbReference type="PANTHER" id="PTHR36842">
    <property type="entry name" value="PROTEIN TOLB HOMOLOG"/>
    <property type="match status" value="1"/>
</dbReference>